<name>A0A7J6BK66_9TELE</name>
<evidence type="ECO:0000259" key="1">
    <source>
        <dbReference type="Pfam" id="PF24536"/>
    </source>
</evidence>
<dbReference type="EMBL" id="JAAMOB010000028">
    <property type="protein sequence ID" value="KAF4094673.1"/>
    <property type="molecule type" value="Genomic_DNA"/>
</dbReference>
<dbReference type="InterPro" id="IPR057106">
    <property type="entry name" value="NXPE4_C"/>
</dbReference>
<dbReference type="AlphaFoldDB" id="A0A7J6BK66"/>
<evidence type="ECO:0000313" key="2">
    <source>
        <dbReference type="EMBL" id="KAF4094673.1"/>
    </source>
</evidence>
<proteinExistence type="predicted"/>
<reference evidence="2 3" key="1">
    <citation type="submission" date="2020-04" db="EMBL/GenBank/DDBJ databases">
        <title>Chromosome-level genome assembly of a cyprinid fish Onychostoma macrolepis by integration of Nanopore Sequencing, Bionano and Hi-C technology.</title>
        <authorList>
            <person name="Wang D."/>
        </authorList>
    </citation>
    <scope>NUCLEOTIDE SEQUENCE [LARGE SCALE GENOMIC DNA]</scope>
    <source>
        <strain evidence="2">SWU-2019</strain>
        <tissue evidence="2">Muscle</tissue>
    </source>
</reference>
<keyword evidence="3" id="KW-1185">Reference proteome</keyword>
<accession>A0A7J6BK66</accession>
<sequence length="134" mass="14815">MNLLVQYQSVPLITVDVNNNIDLHGRAHGVPLRSRKSAVADLHYISNEIDDLAGGPHMVIFVQSGAPFHHGNQSLERDTQAFSGVTAPHPSDDASLCVFFWARRQTSRDFTGVCGACTPQQRFPLYYLHQPSNA</sequence>
<evidence type="ECO:0000313" key="3">
    <source>
        <dbReference type="Proteomes" id="UP000579812"/>
    </source>
</evidence>
<dbReference type="Pfam" id="PF24536">
    <property type="entry name" value="NXPE4_C"/>
    <property type="match status" value="1"/>
</dbReference>
<comment type="caution">
    <text evidence="2">The sequence shown here is derived from an EMBL/GenBank/DDBJ whole genome shotgun (WGS) entry which is preliminary data.</text>
</comment>
<feature type="domain" description="NXPE C-terminal" evidence="1">
    <location>
        <begin position="5"/>
        <end position="69"/>
    </location>
</feature>
<protein>
    <recommendedName>
        <fullName evidence="1">NXPE C-terminal domain-containing protein</fullName>
    </recommendedName>
</protein>
<dbReference type="Proteomes" id="UP000579812">
    <property type="component" value="Unassembled WGS sequence"/>
</dbReference>
<organism evidence="2 3">
    <name type="scientific">Onychostoma macrolepis</name>
    <dbReference type="NCBI Taxonomy" id="369639"/>
    <lineage>
        <taxon>Eukaryota</taxon>
        <taxon>Metazoa</taxon>
        <taxon>Chordata</taxon>
        <taxon>Craniata</taxon>
        <taxon>Vertebrata</taxon>
        <taxon>Euteleostomi</taxon>
        <taxon>Actinopterygii</taxon>
        <taxon>Neopterygii</taxon>
        <taxon>Teleostei</taxon>
        <taxon>Ostariophysi</taxon>
        <taxon>Cypriniformes</taxon>
        <taxon>Cyprinidae</taxon>
        <taxon>Acrossocheilinae</taxon>
        <taxon>Onychostoma</taxon>
    </lineage>
</organism>
<gene>
    <name evidence="2" type="ORF">G5714_024650</name>
</gene>